<gene>
    <name evidence="6" type="ORF">PG996_008147</name>
</gene>
<name>A0ABR1UX32_9PEZI</name>
<dbReference type="PROSITE" id="PS50850">
    <property type="entry name" value="MFS"/>
    <property type="match status" value="1"/>
</dbReference>
<keyword evidence="3" id="KW-1133">Transmembrane helix</keyword>
<evidence type="ECO:0000259" key="5">
    <source>
        <dbReference type="PROSITE" id="PS50850"/>
    </source>
</evidence>
<feature type="domain" description="Major facilitator superfamily (MFS) profile" evidence="5">
    <location>
        <begin position="1"/>
        <end position="124"/>
    </location>
</feature>
<keyword evidence="4" id="KW-0472">Membrane</keyword>
<dbReference type="PANTHER" id="PTHR23501">
    <property type="entry name" value="MAJOR FACILITATOR SUPERFAMILY"/>
    <property type="match status" value="1"/>
</dbReference>
<evidence type="ECO:0000256" key="1">
    <source>
        <dbReference type="ARBA" id="ARBA00004141"/>
    </source>
</evidence>
<dbReference type="Proteomes" id="UP001446871">
    <property type="component" value="Unassembled WGS sequence"/>
</dbReference>
<evidence type="ECO:0000256" key="2">
    <source>
        <dbReference type="ARBA" id="ARBA00022692"/>
    </source>
</evidence>
<protein>
    <submittedName>
        <fullName evidence="6">Major facilitator superfamily transporter</fullName>
    </submittedName>
</protein>
<dbReference type="InterPro" id="IPR036259">
    <property type="entry name" value="MFS_trans_sf"/>
</dbReference>
<evidence type="ECO:0000256" key="4">
    <source>
        <dbReference type="ARBA" id="ARBA00023136"/>
    </source>
</evidence>
<dbReference type="InterPro" id="IPR011701">
    <property type="entry name" value="MFS"/>
</dbReference>
<dbReference type="InterPro" id="IPR020846">
    <property type="entry name" value="MFS_dom"/>
</dbReference>
<dbReference type="Gene3D" id="1.20.1720.10">
    <property type="entry name" value="Multidrug resistance protein D"/>
    <property type="match status" value="1"/>
</dbReference>
<organism evidence="6 7">
    <name type="scientific">Apiospora saccharicola</name>
    <dbReference type="NCBI Taxonomy" id="335842"/>
    <lineage>
        <taxon>Eukaryota</taxon>
        <taxon>Fungi</taxon>
        <taxon>Dikarya</taxon>
        <taxon>Ascomycota</taxon>
        <taxon>Pezizomycotina</taxon>
        <taxon>Sordariomycetes</taxon>
        <taxon>Xylariomycetidae</taxon>
        <taxon>Amphisphaeriales</taxon>
        <taxon>Apiosporaceae</taxon>
        <taxon>Apiospora</taxon>
    </lineage>
</organism>
<evidence type="ECO:0000313" key="6">
    <source>
        <dbReference type="EMBL" id="KAK8063495.1"/>
    </source>
</evidence>
<dbReference type="Pfam" id="PF07690">
    <property type="entry name" value="MFS_1"/>
    <property type="match status" value="1"/>
</dbReference>
<keyword evidence="7" id="KW-1185">Reference proteome</keyword>
<dbReference type="SUPFAM" id="SSF103473">
    <property type="entry name" value="MFS general substrate transporter"/>
    <property type="match status" value="1"/>
</dbReference>
<keyword evidence="2" id="KW-0812">Transmembrane</keyword>
<dbReference type="EMBL" id="JAQQWM010000005">
    <property type="protein sequence ID" value="KAK8063495.1"/>
    <property type="molecule type" value="Genomic_DNA"/>
</dbReference>
<evidence type="ECO:0000313" key="7">
    <source>
        <dbReference type="Proteomes" id="UP001446871"/>
    </source>
</evidence>
<dbReference type="PANTHER" id="PTHR23501:SF67">
    <property type="entry name" value="MFS MULTIDRUG EFFLUX TRANSPORTER (EUROFUNG)"/>
    <property type="match status" value="1"/>
</dbReference>
<proteinExistence type="predicted"/>
<sequence length="124" mass="13567">MKGLVETILVVGKPTFFCLCSRVGDWLQRRDSCSASKADASKPASGYYFSPSWELPSVITSYFRSSNQASWLSTAFLLTSTAIQPVVGRLSDTIGRKPPYLFAMTVFPENTSVIFLPIVGAFLA</sequence>
<accession>A0ABR1UX32</accession>
<reference evidence="6 7" key="1">
    <citation type="submission" date="2023-01" db="EMBL/GenBank/DDBJ databases">
        <title>Analysis of 21 Apiospora genomes using comparative genomics revels a genus with tremendous synthesis potential of carbohydrate active enzymes and secondary metabolites.</title>
        <authorList>
            <person name="Sorensen T."/>
        </authorList>
    </citation>
    <scope>NUCLEOTIDE SEQUENCE [LARGE SCALE GENOMIC DNA]</scope>
    <source>
        <strain evidence="6 7">CBS 83171</strain>
    </source>
</reference>
<comment type="subcellular location">
    <subcellularLocation>
        <location evidence="1">Membrane</location>
        <topology evidence="1">Multi-pass membrane protein</topology>
    </subcellularLocation>
</comment>
<comment type="caution">
    <text evidence="6">The sequence shown here is derived from an EMBL/GenBank/DDBJ whole genome shotgun (WGS) entry which is preliminary data.</text>
</comment>
<evidence type="ECO:0000256" key="3">
    <source>
        <dbReference type="ARBA" id="ARBA00022989"/>
    </source>
</evidence>